<dbReference type="Gene3D" id="1.10.3210.10">
    <property type="entry name" value="Hypothetical protein af1432"/>
    <property type="match status" value="1"/>
</dbReference>
<dbReference type="PANTHER" id="PTHR21262">
    <property type="entry name" value="GUANOSINE-3',5'-BIS DIPHOSPHATE 3'-PYROPHOSPHOHYDROLASE"/>
    <property type="match status" value="1"/>
</dbReference>
<dbReference type="AlphaFoldDB" id="B3ET36"/>
<dbReference type="PANTHER" id="PTHR21262:SF31">
    <property type="entry name" value="GTP PYROPHOSPHOKINASE"/>
    <property type="match status" value="1"/>
</dbReference>
<evidence type="ECO:0000313" key="3">
    <source>
        <dbReference type="EMBL" id="ACE06388.1"/>
    </source>
</evidence>
<reference evidence="3 4" key="1">
    <citation type="journal article" date="2010" name="J. Bacteriol.">
        <title>The genome of the amoeba symbiont 'Candidatus Amoebophilus asiaticus' reveals common mechanisms for host cell interaction among amoeba-associated bacteria.</title>
        <authorList>
            <person name="Schmitz-Esser S."/>
            <person name="Tischler P."/>
            <person name="Arnold R."/>
            <person name="Montanaro J."/>
            <person name="Wagner M."/>
            <person name="Rattei T."/>
            <person name="Horn M."/>
        </authorList>
    </citation>
    <scope>NUCLEOTIDE SEQUENCE [LARGE SCALE GENOMIC DNA]</scope>
    <source>
        <strain evidence="3 4">5a2</strain>
    </source>
</reference>
<dbReference type="Pfam" id="PF13328">
    <property type="entry name" value="HD_4"/>
    <property type="match status" value="1"/>
</dbReference>
<gene>
    <name evidence="3" type="ordered locus">Aasi_1040</name>
</gene>
<evidence type="ECO:0000313" key="4">
    <source>
        <dbReference type="Proteomes" id="UP000001227"/>
    </source>
</evidence>
<keyword evidence="4" id="KW-1185">Reference proteome</keyword>
<dbReference type="Proteomes" id="UP000001227">
    <property type="component" value="Chromosome"/>
</dbReference>
<feature type="transmembrane region" description="Helical" evidence="1">
    <location>
        <begin position="132"/>
        <end position="162"/>
    </location>
</feature>
<feature type="transmembrane region" description="Helical" evidence="1">
    <location>
        <begin position="36"/>
        <end position="55"/>
    </location>
</feature>
<dbReference type="STRING" id="452471.Aasi_1040"/>
<dbReference type="SMART" id="SM00471">
    <property type="entry name" value="HDc"/>
    <property type="match status" value="1"/>
</dbReference>
<dbReference type="InterPro" id="IPR003607">
    <property type="entry name" value="HD/PDEase_dom"/>
</dbReference>
<sequence>MSVQSIEGNNWKQLRYYLDFPRQILNYSQKKVAQYGANYTAFAFFMTFHYMIPFFMRTQVSVESMYAWLLIIKLIGASLCVGLLLKHYWPSNLVSYFPLYWHFTLLYCVPFSFTLVFLINGSGVEWLVNISLGITLLIVLVDWITFLILSILGTTLGLLFYVQFIGALPLLDIYSLYTLSYVFLASLSIGLIFARRKEQSFDLLLLQNQQLSEAQQKNREELIETLKYRQQLLQELKPEEVAIFDEVTTSYMKQAIYRMTDYMRLDVTSVTLDDLQQALVDLYKYKLQTPDQPEILFKKDTNQTVLQADFVKLKQLLLNSISYVQQYNTSHSPIIVAIEDAWLGHEIAHMQNYTRKLEALRITITIEPSVPPTQPLYKIDPAKSSTWVPQHEDEFLLIENARIIDAHYGYIATKSTHTQMYVLPVKLREIRGKVMELIKEPAAAVPEEVNHPLAIQLEQELMERLRDTEVDICVIQKGLDIIKRYHGGVKRKSGEPFFTHPMTVALILLEYSQDQDAILGALLHDTVEDTSLSLTHIRMIFGKTVEFLVAKATNLEDHKRRVSLTDQENLARILNYEDPRAALIKLSDRLHNMRTIQFHSSVAKRKHISQETLDHFVPLARKLGLEKMAAELEQLSNEVVNKK</sequence>
<dbReference type="EMBL" id="CP001102">
    <property type="protein sequence ID" value="ACE06388.1"/>
    <property type="molecule type" value="Genomic_DNA"/>
</dbReference>
<dbReference type="HOGENOM" id="CLU_425566_0_0_10"/>
<dbReference type="KEGG" id="aas:Aasi_1040"/>
<dbReference type="OrthoDB" id="593752at2"/>
<dbReference type="eggNOG" id="COG0317">
    <property type="taxonomic scope" value="Bacteria"/>
</dbReference>
<feature type="transmembrane region" description="Helical" evidence="1">
    <location>
        <begin position="174"/>
        <end position="194"/>
    </location>
</feature>
<accession>B3ET36</accession>
<evidence type="ECO:0000259" key="2">
    <source>
        <dbReference type="SMART" id="SM00471"/>
    </source>
</evidence>
<protein>
    <recommendedName>
        <fullName evidence="2">HD/PDEase domain-containing protein</fullName>
    </recommendedName>
</protein>
<feature type="domain" description="HD/PDEase" evidence="2">
    <location>
        <begin position="493"/>
        <end position="602"/>
    </location>
</feature>
<keyword evidence="1" id="KW-0472">Membrane</keyword>
<organism evidence="3 4">
    <name type="scientific">Amoebophilus asiaticus (strain 5a2)</name>
    <dbReference type="NCBI Taxonomy" id="452471"/>
    <lineage>
        <taxon>Bacteria</taxon>
        <taxon>Pseudomonadati</taxon>
        <taxon>Bacteroidota</taxon>
        <taxon>Cytophagia</taxon>
        <taxon>Cytophagales</taxon>
        <taxon>Amoebophilaceae</taxon>
        <taxon>Candidatus Amoebophilus</taxon>
    </lineage>
</organism>
<dbReference type="CDD" id="cd00077">
    <property type="entry name" value="HDc"/>
    <property type="match status" value="1"/>
</dbReference>
<feature type="transmembrane region" description="Helical" evidence="1">
    <location>
        <begin position="100"/>
        <end position="120"/>
    </location>
</feature>
<proteinExistence type="predicted"/>
<dbReference type="SUPFAM" id="SSF109604">
    <property type="entry name" value="HD-domain/PDEase-like"/>
    <property type="match status" value="1"/>
</dbReference>
<feature type="transmembrane region" description="Helical" evidence="1">
    <location>
        <begin position="67"/>
        <end position="88"/>
    </location>
</feature>
<name>B3ET36_AMOA5</name>
<dbReference type="RefSeq" id="WP_012473149.1">
    <property type="nucleotide sequence ID" value="NC_010830.1"/>
</dbReference>
<evidence type="ECO:0000256" key="1">
    <source>
        <dbReference type="SAM" id="Phobius"/>
    </source>
</evidence>
<keyword evidence="1" id="KW-0812">Transmembrane</keyword>
<keyword evidence="1" id="KW-1133">Transmembrane helix</keyword>